<comment type="caution">
    <text evidence="1">The sequence shown here is derived from an EMBL/GenBank/DDBJ whole genome shotgun (WGS) entry which is preliminary data.</text>
</comment>
<gene>
    <name evidence="1" type="ORF">A4R35_10420</name>
</gene>
<reference evidence="1 2" key="1">
    <citation type="submission" date="2016-08" db="EMBL/GenBank/DDBJ databases">
        <title>Analysis of Carbohydrate Active Enzymes in Thermogemmatispora T81 Reveals Carbohydrate Degradation Ability.</title>
        <authorList>
            <person name="Tomazini A."/>
            <person name="Lal S."/>
            <person name="Stott M."/>
            <person name="Henrissat B."/>
            <person name="Polikarpov I."/>
            <person name="Sparling R."/>
            <person name="Levin D.B."/>
        </authorList>
    </citation>
    <scope>NUCLEOTIDE SEQUENCE [LARGE SCALE GENOMIC DNA]</scope>
    <source>
        <strain evidence="1 2">T81</strain>
    </source>
</reference>
<keyword evidence="2" id="KW-1185">Reference proteome</keyword>
<dbReference type="OrthoDB" id="164086at2"/>
<dbReference type="EMBL" id="MCIF01000002">
    <property type="protein sequence ID" value="RAQ95949.1"/>
    <property type="molecule type" value="Genomic_DNA"/>
</dbReference>
<dbReference type="AlphaFoldDB" id="A0A328VG44"/>
<organism evidence="1 2">
    <name type="scientific">Thermogemmatispora tikiterensis</name>
    <dbReference type="NCBI Taxonomy" id="1825093"/>
    <lineage>
        <taxon>Bacteria</taxon>
        <taxon>Bacillati</taxon>
        <taxon>Chloroflexota</taxon>
        <taxon>Ktedonobacteria</taxon>
        <taxon>Thermogemmatisporales</taxon>
        <taxon>Thermogemmatisporaceae</taxon>
        <taxon>Thermogemmatispora</taxon>
    </lineage>
</organism>
<dbReference type="Gene3D" id="1.10.10.10">
    <property type="entry name" value="Winged helix-like DNA-binding domain superfamily/Winged helix DNA-binding domain"/>
    <property type="match status" value="1"/>
</dbReference>
<accession>A0A328VG44</accession>
<name>A0A328VG44_9CHLR</name>
<dbReference type="RefSeq" id="WP_112429122.1">
    <property type="nucleotide sequence ID" value="NZ_MCIF01000002.1"/>
</dbReference>
<proteinExistence type="predicted"/>
<evidence type="ECO:0000313" key="2">
    <source>
        <dbReference type="Proteomes" id="UP000248706"/>
    </source>
</evidence>
<sequence>MEPRPLAHEGSFSPALINTFQRSVHQQGPTDAKRKARLHLRVFGEIVLTLRIGGGEEIPVSLGNYPKRQELLAYLAWHRQGMPRDQLLEEVFGHGQPDEEATAQRLSERFDSHRKILRRRVREALIAQGMLTEQEALPAALDPFASEGGIWRLASGCQVIDLDVIQESYAVLTQARKEGRLVQEVPREVAKACEELLAAYRGDFLASYIQRYPELVQPWEGRSSWIRKPFTQGRDWYLEALWWLGEAEWREGMSFGNPPPSKLALRQQQQSFARAAQCYADYALAACATRFDSKVSFGSGSEPGERVLMSERALRRAVLLWGSLSQTGQVDQLWRTYWSQMRKISDRRWEPKQETLADLETARAQTNAYRLALQLSQQEAFSLLPSFSLAEGFQGE</sequence>
<dbReference type="Proteomes" id="UP000248706">
    <property type="component" value="Unassembled WGS sequence"/>
</dbReference>
<protein>
    <submittedName>
        <fullName evidence="1">Uncharacterized protein</fullName>
    </submittedName>
</protein>
<dbReference type="InterPro" id="IPR036388">
    <property type="entry name" value="WH-like_DNA-bd_sf"/>
</dbReference>
<evidence type="ECO:0000313" key="1">
    <source>
        <dbReference type="EMBL" id="RAQ95949.1"/>
    </source>
</evidence>